<dbReference type="GO" id="GO:1903489">
    <property type="term" value="P:positive regulation of lactation"/>
    <property type="evidence" value="ECO:0007669"/>
    <property type="project" value="TreeGrafter"/>
</dbReference>
<dbReference type="OrthoDB" id="9590794at2759"/>
<dbReference type="PANTHER" id="PTHR11417:SF5">
    <property type="entry name" value="PROLACTIN"/>
    <property type="match status" value="1"/>
</dbReference>
<dbReference type="InterPro" id="IPR009079">
    <property type="entry name" value="4_helix_cytokine-like_core"/>
</dbReference>
<feature type="non-terminal residue" evidence="7">
    <location>
        <position position="1"/>
    </location>
</feature>
<evidence type="ECO:0000256" key="2">
    <source>
        <dbReference type="ARBA" id="ARBA00008474"/>
    </source>
</evidence>
<dbReference type="Gene3D" id="1.20.1250.10">
    <property type="match status" value="2"/>
</dbReference>
<keyword evidence="6" id="KW-0862">Zinc</keyword>
<keyword evidence="6" id="KW-0479">Metal-binding</keyword>
<keyword evidence="4" id="KW-0372">Hormone</keyword>
<dbReference type="Proteomes" id="UP000242450">
    <property type="component" value="Chromosome 7"/>
</dbReference>
<dbReference type="GO" id="GO:0030879">
    <property type="term" value="P:mammary gland development"/>
    <property type="evidence" value="ECO:0007669"/>
    <property type="project" value="TreeGrafter"/>
</dbReference>
<dbReference type="Pfam" id="PF00103">
    <property type="entry name" value="Hormone_1"/>
    <property type="match status" value="1"/>
</dbReference>
<evidence type="ECO:0000256" key="5">
    <source>
        <dbReference type="ARBA" id="ARBA00023157"/>
    </source>
</evidence>
<evidence type="ECO:0000256" key="1">
    <source>
        <dbReference type="ARBA" id="ARBA00004613"/>
    </source>
</evidence>
<organism evidence="7 8">
    <name type="scientific">Cervus elaphus hippelaphus</name>
    <name type="common">European red deer</name>
    <dbReference type="NCBI Taxonomy" id="46360"/>
    <lineage>
        <taxon>Eukaryota</taxon>
        <taxon>Metazoa</taxon>
        <taxon>Chordata</taxon>
        <taxon>Craniata</taxon>
        <taxon>Vertebrata</taxon>
        <taxon>Euteleostomi</taxon>
        <taxon>Mammalia</taxon>
        <taxon>Eutheria</taxon>
        <taxon>Laurasiatheria</taxon>
        <taxon>Artiodactyla</taxon>
        <taxon>Ruminantia</taxon>
        <taxon>Pecora</taxon>
        <taxon>Cervidae</taxon>
        <taxon>Cervinae</taxon>
        <taxon>Cervus</taxon>
    </lineage>
</organism>
<comment type="subcellular location">
    <subcellularLocation>
        <location evidence="1">Secreted</location>
    </subcellularLocation>
</comment>
<protein>
    <submittedName>
        <fullName evidence="7">Uncharacterized protein</fullName>
    </submittedName>
</protein>
<dbReference type="GO" id="GO:0008284">
    <property type="term" value="P:positive regulation of cell population proliferation"/>
    <property type="evidence" value="ECO:0007669"/>
    <property type="project" value="TreeGrafter"/>
</dbReference>
<keyword evidence="5" id="KW-1015">Disulfide bond</keyword>
<evidence type="ECO:0000256" key="3">
    <source>
        <dbReference type="ARBA" id="ARBA00022525"/>
    </source>
</evidence>
<feature type="binding site" evidence="6">
    <location>
        <position position="171"/>
    </location>
    <ligand>
        <name>Zn(2+)</name>
        <dbReference type="ChEBI" id="CHEBI:29105"/>
    </ligand>
</feature>
<dbReference type="GO" id="GO:0007565">
    <property type="term" value="P:female pregnancy"/>
    <property type="evidence" value="ECO:0007669"/>
    <property type="project" value="TreeGrafter"/>
</dbReference>
<dbReference type="AlphaFoldDB" id="A0A212D4U9"/>
<keyword evidence="8" id="KW-1185">Reference proteome</keyword>
<reference evidence="7 8" key="1">
    <citation type="journal article" date="2018" name="Mol. Genet. Genomics">
        <title>The red deer Cervus elaphus genome CerEla1.0: sequencing, annotating, genes, and chromosomes.</title>
        <authorList>
            <person name="Bana N.A."/>
            <person name="Nyiri A."/>
            <person name="Nagy J."/>
            <person name="Frank K."/>
            <person name="Nagy T."/>
            <person name="Steger V."/>
            <person name="Schiller M."/>
            <person name="Lakatos P."/>
            <person name="Sugar L."/>
            <person name="Horn P."/>
            <person name="Barta E."/>
            <person name="Orosz L."/>
        </authorList>
    </citation>
    <scope>NUCLEOTIDE SEQUENCE [LARGE SCALE GENOMIC DNA]</scope>
    <source>
        <strain evidence="7">Hungarian</strain>
    </source>
</reference>
<dbReference type="GO" id="GO:0046427">
    <property type="term" value="P:positive regulation of receptor signaling pathway via JAK-STAT"/>
    <property type="evidence" value="ECO:0007669"/>
    <property type="project" value="TreeGrafter"/>
</dbReference>
<dbReference type="GO" id="GO:0005179">
    <property type="term" value="F:hormone activity"/>
    <property type="evidence" value="ECO:0007669"/>
    <property type="project" value="UniProtKB-KW"/>
</dbReference>
<comment type="similarity">
    <text evidence="2">Belongs to the somatotropin/prolactin family.</text>
</comment>
<keyword evidence="3" id="KW-0964">Secreted</keyword>
<sequence>LLHHQILLRATGRDEASLDRIAFANLGLMHHLRVALVFIYSESCLLLLLVVSNLLLCQGVVPATLCQNPPGKCQMPLQNLFDTATTVANYNYRLAWEMFSEFAAEIEEKTKELLEGAEQIQKKIHSEEQDKETSYPVWSEISSLMSEDDDVSKTAFYKMFHCLHRDASKIDTYLQMLKCQFVSC</sequence>
<dbReference type="GO" id="GO:0005615">
    <property type="term" value="C:extracellular space"/>
    <property type="evidence" value="ECO:0007669"/>
    <property type="project" value="TreeGrafter"/>
</dbReference>
<dbReference type="PROSITE" id="PS00338">
    <property type="entry name" value="SOMATOTROPIN_2"/>
    <property type="match status" value="1"/>
</dbReference>
<evidence type="ECO:0000256" key="4">
    <source>
        <dbReference type="ARBA" id="ARBA00022702"/>
    </source>
</evidence>
<evidence type="ECO:0000313" key="7">
    <source>
        <dbReference type="EMBL" id="OWK13243.1"/>
    </source>
</evidence>
<dbReference type="GO" id="GO:0005148">
    <property type="term" value="F:prolactin receptor binding"/>
    <property type="evidence" value="ECO:0007669"/>
    <property type="project" value="TreeGrafter"/>
</dbReference>
<dbReference type="SUPFAM" id="SSF47266">
    <property type="entry name" value="4-helical cytokines"/>
    <property type="match status" value="1"/>
</dbReference>
<dbReference type="InterPro" id="IPR001400">
    <property type="entry name" value="Somatotropin/Prolactin"/>
</dbReference>
<gene>
    <name evidence="7" type="ORF">Celaphus_00014571</name>
</gene>
<evidence type="ECO:0000256" key="6">
    <source>
        <dbReference type="PIRSR" id="PIRSR601400-1"/>
    </source>
</evidence>
<dbReference type="PANTHER" id="PTHR11417">
    <property type="entry name" value="SOMATOTROPIN,PROLACTIN"/>
    <property type="match status" value="1"/>
</dbReference>
<accession>A0A212D4U9</accession>
<name>A0A212D4U9_CEREH</name>
<dbReference type="InterPro" id="IPR018116">
    <property type="entry name" value="Somatotropin_CS"/>
</dbReference>
<dbReference type="GO" id="GO:0046872">
    <property type="term" value="F:metal ion binding"/>
    <property type="evidence" value="ECO:0007669"/>
    <property type="project" value="UniProtKB-KW"/>
</dbReference>
<dbReference type="GO" id="GO:0031667">
    <property type="term" value="P:response to nutrient levels"/>
    <property type="evidence" value="ECO:0007669"/>
    <property type="project" value="TreeGrafter"/>
</dbReference>
<dbReference type="EMBL" id="MKHE01000007">
    <property type="protein sequence ID" value="OWK13243.1"/>
    <property type="molecule type" value="Genomic_DNA"/>
</dbReference>
<proteinExistence type="inferred from homology"/>
<comment type="caution">
    <text evidence="7">The sequence shown here is derived from an EMBL/GenBank/DDBJ whole genome shotgun (WGS) entry which is preliminary data.</text>
</comment>
<evidence type="ECO:0000313" key="8">
    <source>
        <dbReference type="Proteomes" id="UP000242450"/>
    </source>
</evidence>